<feature type="domain" description="DUF4325" evidence="1">
    <location>
        <begin position="29"/>
        <end position="86"/>
    </location>
</feature>
<accession>A0A399MBF5</accession>
<proteinExistence type="predicted"/>
<protein>
    <submittedName>
        <fullName evidence="2">DUF4325 domain-containing protein</fullName>
    </submittedName>
</protein>
<evidence type="ECO:0000313" key="2">
    <source>
        <dbReference type="EMBL" id="RII79140.1"/>
    </source>
</evidence>
<dbReference type="AlphaFoldDB" id="A0A399MBF5"/>
<comment type="caution">
    <text evidence="2">The sequence shown here is derived from an EMBL/GenBank/DDBJ whole genome shotgun (WGS) entry which is preliminary data.</text>
</comment>
<dbReference type="RefSeq" id="WP_119369095.1">
    <property type="nucleotide sequence ID" value="NZ_QWLL01000012.1"/>
</dbReference>
<dbReference type="Proteomes" id="UP000265875">
    <property type="component" value="Unassembled WGS sequence"/>
</dbReference>
<evidence type="ECO:0000313" key="3">
    <source>
        <dbReference type="Proteomes" id="UP000265875"/>
    </source>
</evidence>
<organism evidence="2 3">
    <name type="scientific">Pseudomonas monteilii</name>
    <dbReference type="NCBI Taxonomy" id="76759"/>
    <lineage>
        <taxon>Bacteria</taxon>
        <taxon>Pseudomonadati</taxon>
        <taxon>Pseudomonadota</taxon>
        <taxon>Gammaproteobacteria</taxon>
        <taxon>Pseudomonadales</taxon>
        <taxon>Pseudomonadaceae</taxon>
        <taxon>Pseudomonas</taxon>
    </lineage>
</organism>
<reference evidence="2 3" key="1">
    <citation type="submission" date="2018-08" db="EMBL/GenBank/DDBJ databases">
        <title>Draft genome sequence of the cyanotroph, Pseudomonas monteilii BCN3.</title>
        <authorList>
            <person name="Jones L.B."/>
            <person name="Kunz D.A."/>
        </authorList>
    </citation>
    <scope>NUCLEOTIDE SEQUENCE [LARGE SCALE GENOMIC DNA]</scope>
    <source>
        <strain evidence="2 3">BCN3</strain>
    </source>
</reference>
<dbReference type="Pfam" id="PF14213">
    <property type="entry name" value="DUF4325"/>
    <property type="match status" value="1"/>
</dbReference>
<dbReference type="InterPro" id="IPR025474">
    <property type="entry name" value="DUF4325"/>
</dbReference>
<dbReference type="EMBL" id="QWLL01000012">
    <property type="protein sequence ID" value="RII79140.1"/>
    <property type="molecule type" value="Genomic_DNA"/>
</dbReference>
<sequence>MNRPHRIDVAERFSDMPYGRDDKDGDDNGLRFRKDVLLPALKDHEYIIIDLNGTMGCGSSFGDEAFAGLIIYEGFRKEDVLRRISFDYKYKSVINNIIKYIEEAKPRD</sequence>
<name>A0A399MBF5_9PSED</name>
<gene>
    <name evidence="2" type="ORF">D0894_06015</name>
</gene>
<evidence type="ECO:0000259" key="1">
    <source>
        <dbReference type="Pfam" id="PF14213"/>
    </source>
</evidence>